<dbReference type="Gene3D" id="3.40.50.720">
    <property type="entry name" value="NAD(P)-binding Rossmann-like Domain"/>
    <property type="match status" value="1"/>
</dbReference>
<dbReference type="SUPFAM" id="SSF51735">
    <property type="entry name" value="NAD(P)-binding Rossmann-fold domains"/>
    <property type="match status" value="1"/>
</dbReference>
<name>A0ABQ5N934_9CLOT</name>
<dbReference type="PANTHER" id="PTHR43157">
    <property type="entry name" value="PHOSPHATIDYLINOSITOL-GLYCAN BIOSYNTHESIS CLASS F PROTEIN-RELATED"/>
    <property type="match status" value="1"/>
</dbReference>
<organism evidence="2 3">
    <name type="scientific">Clostridium omnivorum</name>
    <dbReference type="NCBI Taxonomy" id="1604902"/>
    <lineage>
        <taxon>Bacteria</taxon>
        <taxon>Bacillati</taxon>
        <taxon>Bacillota</taxon>
        <taxon>Clostridia</taxon>
        <taxon>Eubacteriales</taxon>
        <taxon>Clostridiaceae</taxon>
        <taxon>Clostridium</taxon>
    </lineage>
</organism>
<sequence length="293" mass="32515">MSGLENKICLVTGASSGIGKGVAKIMAQMGAQVIMVSRDKPRGKEAYEEIKGISKNAVDWMPADLCSIESINRLSENLKDKYPKLDILFNCAGDKIMKKYSTIDGFDGLFFSNYLGHFLLTNLLFEMLKNGASSKVITISGRGHKASKTEGNFNGTINFDDLQGSKHFSYGKYAKQATLAKILFTYELSRRWKDYGIAATTLCPGLTRTSQGEYFPLPLKMLVPLVYMLKDTQTPEEGAMHLVELAKKENGEINGKYFEGDKKGLFEAKSSDESYDMAAAKKLWIESEKLLSL</sequence>
<protein>
    <submittedName>
        <fullName evidence="2">Retinol dehydrogenase</fullName>
    </submittedName>
</protein>
<evidence type="ECO:0000313" key="2">
    <source>
        <dbReference type="EMBL" id="GLC31666.1"/>
    </source>
</evidence>
<dbReference type="InterPro" id="IPR002347">
    <property type="entry name" value="SDR_fam"/>
</dbReference>
<reference evidence="2 3" key="1">
    <citation type="journal article" date="2024" name="Int. J. Syst. Evol. Microbiol.">
        <title>Clostridium omnivorum sp. nov., isolated from anoxic soil under the treatment of reductive soil disinfestation.</title>
        <authorList>
            <person name="Ueki A."/>
            <person name="Tonouchi A."/>
            <person name="Kaku N."/>
            <person name="Honma S."/>
            <person name="Ueki K."/>
        </authorList>
    </citation>
    <scope>NUCLEOTIDE SEQUENCE [LARGE SCALE GENOMIC DNA]</scope>
    <source>
        <strain evidence="2 3">E14</strain>
    </source>
</reference>
<accession>A0ABQ5N934</accession>
<dbReference type="RefSeq" id="WP_264850996.1">
    <property type="nucleotide sequence ID" value="NZ_BRXR01000001.1"/>
</dbReference>
<gene>
    <name evidence="2" type="ORF">bsdE14_30760</name>
</gene>
<dbReference type="Pfam" id="PF00106">
    <property type="entry name" value="adh_short"/>
    <property type="match status" value="1"/>
</dbReference>
<dbReference type="PANTHER" id="PTHR43157:SF31">
    <property type="entry name" value="PHOSPHATIDYLINOSITOL-GLYCAN BIOSYNTHESIS CLASS F PROTEIN"/>
    <property type="match status" value="1"/>
</dbReference>
<keyword evidence="1" id="KW-0560">Oxidoreductase</keyword>
<dbReference type="EMBL" id="BRXR01000001">
    <property type="protein sequence ID" value="GLC31666.1"/>
    <property type="molecule type" value="Genomic_DNA"/>
</dbReference>
<dbReference type="PRINTS" id="PR00081">
    <property type="entry name" value="GDHRDH"/>
</dbReference>
<dbReference type="InterPro" id="IPR036291">
    <property type="entry name" value="NAD(P)-bd_dom_sf"/>
</dbReference>
<keyword evidence="3" id="KW-1185">Reference proteome</keyword>
<comment type="caution">
    <text evidence="2">The sequence shown here is derived from an EMBL/GenBank/DDBJ whole genome shotgun (WGS) entry which is preliminary data.</text>
</comment>
<proteinExistence type="predicted"/>
<dbReference type="Proteomes" id="UP001208567">
    <property type="component" value="Unassembled WGS sequence"/>
</dbReference>
<evidence type="ECO:0000313" key="3">
    <source>
        <dbReference type="Proteomes" id="UP001208567"/>
    </source>
</evidence>
<evidence type="ECO:0000256" key="1">
    <source>
        <dbReference type="ARBA" id="ARBA00023002"/>
    </source>
</evidence>